<feature type="region of interest" description="Disordered" evidence="1">
    <location>
        <begin position="1"/>
        <end position="22"/>
    </location>
</feature>
<gene>
    <name evidence="2" type="ORF">TeGR_g11426</name>
</gene>
<name>A0ABQ6MWT6_9STRA</name>
<reference evidence="2 3" key="1">
    <citation type="journal article" date="2023" name="Commun. Biol.">
        <title>Genome analysis of Parmales, the sister group of diatoms, reveals the evolutionary specialization of diatoms from phago-mixotrophs to photoautotrophs.</title>
        <authorList>
            <person name="Ban H."/>
            <person name="Sato S."/>
            <person name="Yoshikawa S."/>
            <person name="Yamada K."/>
            <person name="Nakamura Y."/>
            <person name="Ichinomiya M."/>
            <person name="Sato N."/>
            <person name="Blanc-Mathieu R."/>
            <person name="Endo H."/>
            <person name="Kuwata A."/>
            <person name="Ogata H."/>
        </authorList>
    </citation>
    <scope>NUCLEOTIDE SEQUENCE [LARGE SCALE GENOMIC DNA]</scope>
</reference>
<evidence type="ECO:0000256" key="1">
    <source>
        <dbReference type="SAM" id="MobiDB-lite"/>
    </source>
</evidence>
<accession>A0ABQ6MWT6</accession>
<sequence length="704" mass="76024">MPRPPPVPAPSSLTFSSSLSSPGDKRFLKALIQRTAQRKGPAQLLGLYRAARDDLRGQGRPPLGPVPLAALAVRLGQVRGQAPRGGERGRHREPLCETTTATLEELHGALLGALEARADRTPAATLVGLLHALPPPASDPNVPKIISLISRLAPSLLTSLHVSRDTALAASLASGLSHPSASRSRRNLLPLLPALERPAAARWLADEAEPHELGSLLSCFSKAGLELPALLGSLAADPDFPRGRFERRPGGDVAAAQLAGALAGWSRHRLRVFPEGGAARRLAGYSLNLYTDLTRRGGRRMAGRVTNVAECLAAYSCREGGGWDERGRRSVAQLFAKIERDSGKLADGFRKEYSGGKGAMGLSRLVAAGTQCQLDLSGGLGARIEEEPGWIVDGCLRNRLMERGPQVCGGLQISLLALSLALQPDPYPNFFSALNSSSTLDEMVYKPNHSSSSELAVMLLALAHGQQLSANADAVRLLWAAVCEKARALKKNPKAAPPSAYYLRFLGEFHFLAVCEGFELGAECDIVEDMFDAWQLEWNAGPTALLKDWQFTRGTRDHPGRRSLEDALGFHGFPNHEPSGAHDYLGIALADYDEKTAVGFFDERMFFGKPNDVAKELRWKIDMEEGKEGGLGVEGKWGSGGGRVEAARRLGGVGQNKKRLLEGGDWSEGHLAFTDVYEWERVMRGEEGEKERFVSGLVGKDFDK</sequence>
<evidence type="ECO:0000313" key="2">
    <source>
        <dbReference type="EMBL" id="GMI34210.1"/>
    </source>
</evidence>
<organism evidence="2 3">
    <name type="scientific">Tetraparma gracilis</name>
    <dbReference type="NCBI Taxonomy" id="2962635"/>
    <lineage>
        <taxon>Eukaryota</taxon>
        <taxon>Sar</taxon>
        <taxon>Stramenopiles</taxon>
        <taxon>Ochrophyta</taxon>
        <taxon>Bolidophyceae</taxon>
        <taxon>Parmales</taxon>
        <taxon>Triparmaceae</taxon>
        <taxon>Tetraparma</taxon>
    </lineage>
</organism>
<dbReference type="EMBL" id="BRYB01001814">
    <property type="protein sequence ID" value="GMI34210.1"/>
    <property type="molecule type" value="Genomic_DNA"/>
</dbReference>
<dbReference type="Proteomes" id="UP001165060">
    <property type="component" value="Unassembled WGS sequence"/>
</dbReference>
<keyword evidence="3" id="KW-1185">Reference proteome</keyword>
<comment type="caution">
    <text evidence="2">The sequence shown here is derived from an EMBL/GenBank/DDBJ whole genome shotgun (WGS) entry which is preliminary data.</text>
</comment>
<proteinExistence type="predicted"/>
<evidence type="ECO:0000313" key="3">
    <source>
        <dbReference type="Proteomes" id="UP001165060"/>
    </source>
</evidence>
<feature type="compositionally biased region" description="Low complexity" evidence="1">
    <location>
        <begin position="10"/>
        <end position="21"/>
    </location>
</feature>
<protein>
    <submittedName>
        <fullName evidence="2">Uncharacterized protein</fullName>
    </submittedName>
</protein>